<dbReference type="GeneID" id="18938243"/>
<proteinExistence type="predicted"/>
<dbReference type="KEGG" id="vg:18938243"/>
<gene>
    <name evidence="1" type="ORF">AMIV_082</name>
</gene>
<accession>W8QE53</accession>
<sequence length="130" mass="15542">MVKDLLNLYLDLGNQVLRKEKITFKTVKKEEDTVEIIKNVMAKYNLSLLVENIRNLSDYIIFRESFESRIITSSRFDNIKYVFKDELLPVKLNEEYSLMNMSTFELTKNFHFLMHYILPDSEKAIYLSKE</sequence>
<protein>
    <submittedName>
        <fullName evidence="1">Uncharacterized protein</fullName>
    </submittedName>
</protein>
<dbReference type="RefSeq" id="YP_009021159.1">
    <property type="nucleotide sequence ID" value="NC_023848.1"/>
</dbReference>
<organism evidence="1 2">
    <name type="scientific">Chloriridovirus anopheles1</name>
    <dbReference type="NCBI Taxonomy" id="1465751"/>
    <lineage>
        <taxon>Viruses</taxon>
        <taxon>Varidnaviria</taxon>
        <taxon>Bamfordvirae</taxon>
        <taxon>Nucleocytoviricota</taxon>
        <taxon>Megaviricetes</taxon>
        <taxon>Pimascovirales</taxon>
        <taxon>Pimascovirales incertae sedis</taxon>
        <taxon>Iridoviridae</taxon>
        <taxon>Betairidovirinae</taxon>
        <taxon>Chloriridovirus</taxon>
    </lineage>
</organism>
<name>W8QE53_9VIRU</name>
<evidence type="ECO:0000313" key="1">
    <source>
        <dbReference type="EMBL" id="AHL67575.1"/>
    </source>
</evidence>
<dbReference type="EMBL" id="KF938901">
    <property type="protein sequence ID" value="AHL67575.1"/>
    <property type="molecule type" value="Genomic_DNA"/>
</dbReference>
<dbReference type="Proteomes" id="UP000110868">
    <property type="component" value="Segment"/>
</dbReference>
<reference evidence="1 2" key="1">
    <citation type="submission" date="2013-12" db="EMBL/GenBank/DDBJ databases">
        <authorList>
            <person name="Tong Y."/>
            <person name="Zhang J."/>
            <person name="Huang Y."/>
            <person name="Li S."/>
            <person name="Pei G."/>
            <person name="Zhang Z."/>
            <person name="Mi Z."/>
            <person name="An X."/>
        </authorList>
    </citation>
    <scope>NUCLEOTIDE SEQUENCE [LARGE SCALE GENOMIC DNA]</scope>
    <source>
        <strain evidence="1">AMIV</strain>
    </source>
</reference>
<evidence type="ECO:0000313" key="2">
    <source>
        <dbReference type="Proteomes" id="UP000110868"/>
    </source>
</evidence>
<keyword evidence="2" id="KW-1185">Reference proteome</keyword>